<dbReference type="RefSeq" id="XP_013759771.1">
    <property type="nucleotide sequence ID" value="XM_013904317.1"/>
</dbReference>
<proteinExistence type="predicted"/>
<gene>
    <name evidence="1" type="ORF">AMSG_11782</name>
</gene>
<dbReference type="EMBL" id="GL349446">
    <property type="protein sequence ID" value="KNC47313.1"/>
    <property type="molecule type" value="Genomic_DNA"/>
</dbReference>
<accession>A0A0L0D7N1</accession>
<evidence type="ECO:0000313" key="1">
    <source>
        <dbReference type="EMBL" id="KNC47313.1"/>
    </source>
</evidence>
<name>A0A0L0D7N1_THETB</name>
<evidence type="ECO:0000313" key="2">
    <source>
        <dbReference type="Proteomes" id="UP000054408"/>
    </source>
</evidence>
<reference evidence="1 2" key="1">
    <citation type="submission" date="2010-05" db="EMBL/GenBank/DDBJ databases">
        <title>The Genome Sequence of Thecamonas trahens ATCC 50062.</title>
        <authorList>
            <consortium name="The Broad Institute Genome Sequencing Platform"/>
            <person name="Russ C."/>
            <person name="Cuomo C."/>
            <person name="Shea T."/>
            <person name="Young S.K."/>
            <person name="Zeng Q."/>
            <person name="Koehrsen M."/>
            <person name="Haas B."/>
            <person name="Borodovsky M."/>
            <person name="Guigo R."/>
            <person name="Alvarado L."/>
            <person name="Berlin A."/>
            <person name="Bochicchio J."/>
            <person name="Borenstein D."/>
            <person name="Chapman S."/>
            <person name="Chen Z."/>
            <person name="Freedman E."/>
            <person name="Gellesch M."/>
            <person name="Goldberg J."/>
            <person name="Griggs A."/>
            <person name="Gujja S."/>
            <person name="Heilman E."/>
            <person name="Heiman D."/>
            <person name="Hepburn T."/>
            <person name="Howarth C."/>
            <person name="Jen D."/>
            <person name="Larson L."/>
            <person name="Mehta T."/>
            <person name="Park D."/>
            <person name="Pearson M."/>
            <person name="Roberts A."/>
            <person name="Saif S."/>
            <person name="Shenoy N."/>
            <person name="Sisk P."/>
            <person name="Stolte C."/>
            <person name="Sykes S."/>
            <person name="Thomson T."/>
            <person name="Walk T."/>
            <person name="White J."/>
            <person name="Yandava C."/>
            <person name="Burger G."/>
            <person name="Gray M.W."/>
            <person name="Holland P.W.H."/>
            <person name="King N."/>
            <person name="Lang F.B.F."/>
            <person name="Roger A.J."/>
            <person name="Ruiz-Trillo I."/>
            <person name="Lander E."/>
            <person name="Nusbaum C."/>
        </authorList>
    </citation>
    <scope>NUCLEOTIDE SEQUENCE [LARGE SCALE GENOMIC DNA]</scope>
    <source>
        <strain evidence="1 2">ATCC 50062</strain>
    </source>
</reference>
<dbReference type="Proteomes" id="UP000054408">
    <property type="component" value="Unassembled WGS sequence"/>
</dbReference>
<keyword evidence="2" id="KW-1185">Reference proteome</keyword>
<sequence>MAEPIEAPDIVRPDIVREALRAASLAASERGGWRAAAAAAAAGGDGLDAEASHRLRKYATYVMMANGSGSVSVGCGARTCGMERAASARSKTAASWATMSGDAGDE</sequence>
<dbReference type="AlphaFoldDB" id="A0A0L0D7N1"/>
<protein>
    <submittedName>
        <fullName evidence="1">Uncharacterized protein</fullName>
    </submittedName>
</protein>
<organism evidence="1 2">
    <name type="scientific">Thecamonas trahens ATCC 50062</name>
    <dbReference type="NCBI Taxonomy" id="461836"/>
    <lineage>
        <taxon>Eukaryota</taxon>
        <taxon>Apusozoa</taxon>
        <taxon>Apusomonadida</taxon>
        <taxon>Apusomonadidae</taxon>
        <taxon>Thecamonas</taxon>
    </lineage>
</organism>
<dbReference type="GeneID" id="25569697"/>